<evidence type="ECO:0000313" key="1">
    <source>
        <dbReference type="EMBL" id="KAH6622640.1"/>
    </source>
</evidence>
<keyword evidence="2" id="KW-1185">Reference proteome</keyword>
<name>A0ACB7P010_9PEZI</name>
<dbReference type="Proteomes" id="UP000724584">
    <property type="component" value="Unassembled WGS sequence"/>
</dbReference>
<proteinExistence type="predicted"/>
<reference evidence="1 2" key="1">
    <citation type="journal article" date="2021" name="Nat. Commun.">
        <title>Genetic determinants of endophytism in the Arabidopsis root mycobiome.</title>
        <authorList>
            <person name="Mesny F."/>
            <person name="Miyauchi S."/>
            <person name="Thiergart T."/>
            <person name="Pickel B."/>
            <person name="Atanasova L."/>
            <person name="Karlsson M."/>
            <person name="Huettel B."/>
            <person name="Barry K.W."/>
            <person name="Haridas S."/>
            <person name="Chen C."/>
            <person name="Bauer D."/>
            <person name="Andreopoulos W."/>
            <person name="Pangilinan J."/>
            <person name="LaButti K."/>
            <person name="Riley R."/>
            <person name="Lipzen A."/>
            <person name="Clum A."/>
            <person name="Drula E."/>
            <person name="Henrissat B."/>
            <person name="Kohler A."/>
            <person name="Grigoriev I.V."/>
            <person name="Martin F.M."/>
            <person name="Hacquard S."/>
        </authorList>
    </citation>
    <scope>NUCLEOTIDE SEQUENCE [LARGE SCALE GENOMIC DNA]</scope>
    <source>
        <strain evidence="1 2">MPI-SDFR-AT-0079</strain>
    </source>
</reference>
<evidence type="ECO:0000313" key="2">
    <source>
        <dbReference type="Proteomes" id="UP000724584"/>
    </source>
</evidence>
<accession>A0ACB7P010</accession>
<sequence length="373" mass="41656">MGVLSLTLAKYKQDVQCGVIVGLSVDDKTSQDAATETASPEATALPLSSVRCVTMHPARTTLVALQPPSLPGAGEPETVIITVKPAVDEADPSAAIAFDINLTEDSELKIKPRRGRISVVLLSTVLMGRAVMEADQCRALLADRKRCQLRKNGRDWCPVHREYHQFLHDEELNDRKHLHEQLRQFFYMGSANDANIRVYNGIQASLALRIMITEILYAGDGDDNHGTFFHRTKQNRANLSQQLSWNRSDGSNRRPISTFIDDFLTGAREREGRPESRRVWADSAVVNLADVRTMQAFQTQTRYPSVSELFGAAGSLEMRNHLLEKARLNGDLPDLPPRPTPPAPVVIKPLTEKEEREYWVGRGAQCCIDTSDW</sequence>
<organism evidence="1 2">
    <name type="scientific">Chaetomium tenue</name>
    <dbReference type="NCBI Taxonomy" id="1854479"/>
    <lineage>
        <taxon>Eukaryota</taxon>
        <taxon>Fungi</taxon>
        <taxon>Dikarya</taxon>
        <taxon>Ascomycota</taxon>
        <taxon>Pezizomycotina</taxon>
        <taxon>Sordariomycetes</taxon>
        <taxon>Sordariomycetidae</taxon>
        <taxon>Sordariales</taxon>
        <taxon>Chaetomiaceae</taxon>
        <taxon>Chaetomium</taxon>
    </lineage>
</organism>
<dbReference type="EMBL" id="JAGIZQ010000006">
    <property type="protein sequence ID" value="KAH6622640.1"/>
    <property type="molecule type" value="Genomic_DNA"/>
</dbReference>
<gene>
    <name evidence="1" type="ORF">F5144DRAFT_581077</name>
</gene>
<protein>
    <submittedName>
        <fullName evidence="1">Uncharacterized protein</fullName>
    </submittedName>
</protein>
<comment type="caution">
    <text evidence="1">The sequence shown here is derived from an EMBL/GenBank/DDBJ whole genome shotgun (WGS) entry which is preliminary data.</text>
</comment>